<dbReference type="RefSeq" id="WP_245744689.1">
    <property type="nucleotide sequence ID" value="NZ_FOJB01000001.1"/>
</dbReference>
<organism evidence="2 3">
    <name type="scientific">Aliiroseovarius sediminilitoris</name>
    <dbReference type="NCBI Taxonomy" id="1173584"/>
    <lineage>
        <taxon>Bacteria</taxon>
        <taxon>Pseudomonadati</taxon>
        <taxon>Pseudomonadota</taxon>
        <taxon>Alphaproteobacteria</taxon>
        <taxon>Rhodobacterales</taxon>
        <taxon>Paracoccaceae</taxon>
        <taxon>Aliiroseovarius</taxon>
    </lineage>
</organism>
<accession>A0A1I0PKD4</accession>
<dbReference type="STRING" id="1173584.SAMN05444851_1708"/>
<dbReference type="AlphaFoldDB" id="A0A1I0PKD4"/>
<evidence type="ECO:0000313" key="3">
    <source>
        <dbReference type="Proteomes" id="UP000199650"/>
    </source>
</evidence>
<protein>
    <submittedName>
        <fullName evidence="2">Uncharacterized protein</fullName>
    </submittedName>
</protein>
<evidence type="ECO:0000313" key="2">
    <source>
        <dbReference type="EMBL" id="SEW14906.1"/>
    </source>
</evidence>
<dbReference type="EMBL" id="FOJB01000001">
    <property type="protein sequence ID" value="SEW14906.1"/>
    <property type="molecule type" value="Genomic_DNA"/>
</dbReference>
<dbReference type="Proteomes" id="UP000199650">
    <property type="component" value="Unassembled WGS sequence"/>
</dbReference>
<name>A0A1I0PKD4_9RHOB</name>
<sequence length="190" mass="20059">MRYGAIICAAGVFAASGALADTDWMGTILAATEKYADVNVALAEGFFPAPPGDCTSAAAEGLPPEMGSMGIHYIHPGLLGLAPPGDGRVNGSGMNTDFAKPSILLYEPQTDGSLVLVGVENLIFQAAWAEAGNESPPMFRDQPWDTMADMGDTDGDEAHGFEPHYDLHIWTQRENPQGIYAPFNPNVSCG</sequence>
<feature type="chain" id="PRO_5011749787" evidence="1">
    <location>
        <begin position="21"/>
        <end position="190"/>
    </location>
</feature>
<feature type="signal peptide" evidence="1">
    <location>
        <begin position="1"/>
        <end position="20"/>
    </location>
</feature>
<keyword evidence="3" id="KW-1185">Reference proteome</keyword>
<gene>
    <name evidence="2" type="ORF">SAMN05444851_1708</name>
</gene>
<reference evidence="2 3" key="1">
    <citation type="submission" date="2016-10" db="EMBL/GenBank/DDBJ databases">
        <authorList>
            <person name="de Groot N.N."/>
        </authorList>
    </citation>
    <scope>NUCLEOTIDE SEQUENCE [LARGE SCALE GENOMIC DNA]</scope>
    <source>
        <strain evidence="2 3">DSM 29439</strain>
    </source>
</reference>
<proteinExistence type="predicted"/>
<evidence type="ECO:0000256" key="1">
    <source>
        <dbReference type="SAM" id="SignalP"/>
    </source>
</evidence>
<keyword evidence="1" id="KW-0732">Signal</keyword>